<dbReference type="EMBL" id="CP060731">
    <property type="protein sequence ID" value="QNN77198.1"/>
    <property type="molecule type" value="Genomic_DNA"/>
</dbReference>
<dbReference type="CDD" id="cd02966">
    <property type="entry name" value="TlpA_like_family"/>
    <property type="match status" value="1"/>
</dbReference>
<dbReference type="Gene3D" id="3.40.30.10">
    <property type="entry name" value="Glutaredoxin"/>
    <property type="match status" value="1"/>
</dbReference>
<dbReference type="InterPro" id="IPR017937">
    <property type="entry name" value="Thioredoxin_CS"/>
</dbReference>
<feature type="signal peptide" evidence="2">
    <location>
        <begin position="1"/>
        <end position="19"/>
    </location>
</feature>
<dbReference type="InterPro" id="IPR050553">
    <property type="entry name" value="Thioredoxin_ResA/DsbE_sf"/>
</dbReference>
<dbReference type="GO" id="GO:0015036">
    <property type="term" value="F:disulfide oxidoreductase activity"/>
    <property type="evidence" value="ECO:0007669"/>
    <property type="project" value="UniProtKB-ARBA"/>
</dbReference>
<evidence type="ECO:0000256" key="2">
    <source>
        <dbReference type="SAM" id="SignalP"/>
    </source>
</evidence>
<proteinExistence type="predicted"/>
<protein>
    <submittedName>
        <fullName evidence="4">TlpA family protein disulfide reductase</fullName>
    </submittedName>
</protein>
<feature type="chain" id="PRO_5028864725" evidence="2">
    <location>
        <begin position="20"/>
        <end position="178"/>
    </location>
</feature>
<dbReference type="InterPro" id="IPR000866">
    <property type="entry name" value="AhpC/TSA"/>
</dbReference>
<dbReference type="PROSITE" id="PS51352">
    <property type="entry name" value="THIOREDOXIN_2"/>
    <property type="match status" value="1"/>
</dbReference>
<dbReference type="Pfam" id="PF00578">
    <property type="entry name" value="AhpC-TSA"/>
    <property type="match status" value="1"/>
</dbReference>
<name>A0A7G9TAS3_PSEMX</name>
<dbReference type="GO" id="GO:0016209">
    <property type="term" value="F:antioxidant activity"/>
    <property type="evidence" value="ECO:0007669"/>
    <property type="project" value="InterPro"/>
</dbReference>
<dbReference type="RefSeq" id="WP_187572850.1">
    <property type="nucleotide sequence ID" value="NZ_CP060731.1"/>
</dbReference>
<feature type="domain" description="Thioredoxin" evidence="3">
    <location>
        <begin position="26"/>
        <end position="164"/>
    </location>
</feature>
<evidence type="ECO:0000259" key="3">
    <source>
        <dbReference type="PROSITE" id="PS51352"/>
    </source>
</evidence>
<dbReference type="PANTHER" id="PTHR42852:SF17">
    <property type="entry name" value="THIOREDOXIN-LIKE PROTEIN HI_1115"/>
    <property type="match status" value="1"/>
</dbReference>
<dbReference type="PROSITE" id="PS00194">
    <property type="entry name" value="THIOREDOXIN_1"/>
    <property type="match status" value="1"/>
</dbReference>
<dbReference type="GeneID" id="81472273"/>
<evidence type="ECO:0000313" key="4">
    <source>
        <dbReference type="EMBL" id="QNN77198.1"/>
    </source>
</evidence>
<keyword evidence="2" id="KW-0732">Signal</keyword>
<evidence type="ECO:0000313" key="5">
    <source>
        <dbReference type="Proteomes" id="UP000515838"/>
    </source>
</evidence>
<dbReference type="InterPro" id="IPR013766">
    <property type="entry name" value="Thioredoxin_domain"/>
</dbReference>
<evidence type="ECO:0000256" key="1">
    <source>
        <dbReference type="ARBA" id="ARBA00023284"/>
    </source>
</evidence>
<dbReference type="AlphaFoldDB" id="A0A7G9TAS3"/>
<gene>
    <name evidence="4" type="ORF">IAE60_14900</name>
</gene>
<sequence length="178" mass="19763">MMRCLWLAALLAASICVQAAEQPQQPGIGEAPPTIGLKDRGGNVIDLAALQGKVVVVTFWASWCGPCRRELPMLGKVQEVVGREHLEVIAVNFKEPRRDFNAVIRANKDLDLTYVHDERGIVSDRYGVTALPNMFIIGQDGLITQTHRGYSENVLQSFMQELLELLPEEALQRQVDAP</sequence>
<dbReference type="PANTHER" id="PTHR42852">
    <property type="entry name" value="THIOL:DISULFIDE INTERCHANGE PROTEIN DSBE"/>
    <property type="match status" value="1"/>
</dbReference>
<keyword evidence="1" id="KW-0676">Redox-active center</keyword>
<organism evidence="4 5">
    <name type="scientific">Pseudoxanthomonas mexicana</name>
    <dbReference type="NCBI Taxonomy" id="128785"/>
    <lineage>
        <taxon>Bacteria</taxon>
        <taxon>Pseudomonadati</taxon>
        <taxon>Pseudomonadota</taxon>
        <taxon>Gammaproteobacteria</taxon>
        <taxon>Lysobacterales</taxon>
        <taxon>Lysobacteraceae</taxon>
        <taxon>Pseudoxanthomonas</taxon>
    </lineage>
</organism>
<reference evidence="4 5" key="1">
    <citation type="submission" date="2020-08" db="EMBL/GenBank/DDBJ databases">
        <title>Streptomycin Non-resistant strain, P. mexicana.</title>
        <authorList>
            <person name="Ganesh-Kumar S."/>
            <person name="Zhe T."/>
            <person name="Yu Z."/>
            <person name="Min Y."/>
        </authorList>
    </citation>
    <scope>NUCLEOTIDE SEQUENCE [LARGE SCALE GENOMIC DNA]</scope>
    <source>
        <strain evidence="4 5">GTZY2</strain>
    </source>
</reference>
<dbReference type="InterPro" id="IPR036249">
    <property type="entry name" value="Thioredoxin-like_sf"/>
</dbReference>
<dbReference type="Proteomes" id="UP000515838">
    <property type="component" value="Chromosome"/>
</dbReference>
<accession>A0A7G9TAS3</accession>
<dbReference type="SUPFAM" id="SSF52833">
    <property type="entry name" value="Thioredoxin-like"/>
    <property type="match status" value="1"/>
</dbReference>